<evidence type="ECO:0000313" key="2">
    <source>
        <dbReference type="Proteomes" id="UP000427769"/>
    </source>
</evidence>
<evidence type="ECO:0008006" key="3">
    <source>
        <dbReference type="Google" id="ProtNLM"/>
    </source>
</evidence>
<dbReference type="EMBL" id="AP021875">
    <property type="protein sequence ID" value="BBO78750.1"/>
    <property type="molecule type" value="Genomic_DNA"/>
</dbReference>
<gene>
    <name evidence="1" type="ORF">DSCW_61670</name>
</gene>
<reference evidence="1 2" key="1">
    <citation type="submission" date="2019-11" db="EMBL/GenBank/DDBJ databases">
        <title>Comparative genomics of hydrocarbon-degrading Desulfosarcina strains.</title>
        <authorList>
            <person name="Watanabe M."/>
            <person name="Kojima H."/>
            <person name="Fukui M."/>
        </authorList>
    </citation>
    <scope>NUCLEOTIDE SEQUENCE [LARGE SCALE GENOMIC DNA]</scope>
    <source>
        <strain evidence="1 2">PP31</strain>
    </source>
</reference>
<dbReference type="KEGG" id="dwd:DSCW_61670"/>
<dbReference type="InterPro" id="IPR011051">
    <property type="entry name" value="RmlC_Cupin_sf"/>
</dbReference>
<dbReference type="RefSeq" id="WP_155307351.1">
    <property type="nucleotide sequence ID" value="NZ_AP021875.1"/>
</dbReference>
<dbReference type="SUPFAM" id="SSF51182">
    <property type="entry name" value="RmlC-like cupins"/>
    <property type="match status" value="1"/>
</dbReference>
<keyword evidence="2" id="KW-1185">Reference proteome</keyword>
<organism evidence="1 2">
    <name type="scientific">Desulfosarcina widdelii</name>
    <dbReference type="NCBI Taxonomy" id="947919"/>
    <lineage>
        <taxon>Bacteria</taxon>
        <taxon>Pseudomonadati</taxon>
        <taxon>Thermodesulfobacteriota</taxon>
        <taxon>Desulfobacteria</taxon>
        <taxon>Desulfobacterales</taxon>
        <taxon>Desulfosarcinaceae</taxon>
        <taxon>Desulfosarcina</taxon>
    </lineage>
</organism>
<accession>A0A5K7ZD51</accession>
<proteinExistence type="predicted"/>
<protein>
    <recommendedName>
        <fullName evidence="3">Cupin 2 conserved barrel domain-containing protein</fullName>
    </recommendedName>
</protein>
<dbReference type="InterPro" id="IPR014710">
    <property type="entry name" value="RmlC-like_jellyroll"/>
</dbReference>
<evidence type="ECO:0000313" key="1">
    <source>
        <dbReference type="EMBL" id="BBO78750.1"/>
    </source>
</evidence>
<dbReference type="Proteomes" id="UP000427769">
    <property type="component" value="Chromosome"/>
</dbReference>
<dbReference type="AlphaFoldDB" id="A0A5K7ZD51"/>
<sequence>MHIKTIDVPIKVNAPGAVARQQTNFGDATAYGKIGAEHFKMDAGTDIAPLLKGLENDLCQAPHWGYLIKGDLTVTYTDGAKEDTHAGDMFYWPPGHTIKVNKDAEFLLFSPQHEHTIVFDHINSKLGG</sequence>
<name>A0A5K7ZD51_9BACT</name>
<dbReference type="OrthoDB" id="161242at2"/>
<dbReference type="Gene3D" id="2.60.120.10">
    <property type="entry name" value="Jelly Rolls"/>
    <property type="match status" value="1"/>
</dbReference>